<evidence type="ECO:0000256" key="1">
    <source>
        <dbReference type="SAM" id="MobiDB-lite"/>
    </source>
</evidence>
<dbReference type="Proteomes" id="UP000288805">
    <property type="component" value="Unassembled WGS sequence"/>
</dbReference>
<dbReference type="Gene3D" id="3.30.420.10">
    <property type="entry name" value="Ribonuclease H-like superfamily/Ribonuclease H"/>
    <property type="match status" value="1"/>
</dbReference>
<dbReference type="GO" id="GO:0003676">
    <property type="term" value="F:nucleic acid binding"/>
    <property type="evidence" value="ECO:0007669"/>
    <property type="project" value="InterPro"/>
</dbReference>
<name>A0A438GA81_VITVI</name>
<protein>
    <submittedName>
        <fullName evidence="2">Uncharacterized protein</fullName>
    </submittedName>
</protein>
<dbReference type="EMBL" id="QGNW01000508">
    <property type="protein sequence ID" value="RVW69104.1"/>
    <property type="molecule type" value="Genomic_DNA"/>
</dbReference>
<feature type="region of interest" description="Disordered" evidence="1">
    <location>
        <begin position="108"/>
        <end position="139"/>
    </location>
</feature>
<organism evidence="2 3">
    <name type="scientific">Vitis vinifera</name>
    <name type="common">Grape</name>
    <dbReference type="NCBI Taxonomy" id="29760"/>
    <lineage>
        <taxon>Eukaryota</taxon>
        <taxon>Viridiplantae</taxon>
        <taxon>Streptophyta</taxon>
        <taxon>Embryophyta</taxon>
        <taxon>Tracheophyta</taxon>
        <taxon>Spermatophyta</taxon>
        <taxon>Magnoliopsida</taxon>
        <taxon>eudicotyledons</taxon>
        <taxon>Gunneridae</taxon>
        <taxon>Pentapetalae</taxon>
        <taxon>rosids</taxon>
        <taxon>Vitales</taxon>
        <taxon>Vitaceae</taxon>
        <taxon>Viteae</taxon>
        <taxon>Vitis</taxon>
    </lineage>
</organism>
<proteinExistence type="predicted"/>
<evidence type="ECO:0000313" key="3">
    <source>
        <dbReference type="Proteomes" id="UP000288805"/>
    </source>
</evidence>
<reference evidence="2 3" key="1">
    <citation type="journal article" date="2018" name="PLoS Genet.">
        <title>Population sequencing reveals clonal diversity and ancestral inbreeding in the grapevine cultivar Chardonnay.</title>
        <authorList>
            <person name="Roach M.J."/>
            <person name="Johnson D.L."/>
            <person name="Bohlmann J."/>
            <person name="van Vuuren H.J."/>
            <person name="Jones S.J."/>
            <person name="Pretorius I.S."/>
            <person name="Schmidt S.A."/>
            <person name="Borneman A.R."/>
        </authorList>
    </citation>
    <scope>NUCLEOTIDE SEQUENCE [LARGE SCALE GENOMIC DNA]</scope>
    <source>
        <strain evidence="3">cv. Chardonnay</strain>
        <tissue evidence="2">Leaf</tissue>
    </source>
</reference>
<sequence>MKVVNTSRRVWSVKLHDSLWAYRTAYKTILGMSPYRLVYGKVCHLPMEVEYKACQLFEEATYTSHPISDMARIRGGYTDPSLSCKLRPRASSPQDSIFQALEALTVPSSEAKRARTSGPGDLSMHSQPDPRAPTDSQRPLGISSKAIIKRLCSRSFGFIWTTPEGAWSPTAIHFSIDGRQGILEARHIADALHIPYELVDPTVFWEWSPVSQRDIVRILSRGTFGDSVILLKELPPGMLLISEGFYFGPHYLIMATLLHFEEKHLGLLPPPQHNIPGPSKPIAPAEEITRVDFLIYDSNSMSLRRYHFLPLFAIALATLRAMLILVGERVKKGSFVNNASQTTSEDVFSEYEWLGFSFLGLKEARLPGDPLVISCKPLGGGLKVGLPRMANT</sequence>
<dbReference type="AlphaFoldDB" id="A0A438GA81"/>
<comment type="caution">
    <text evidence="2">The sequence shown here is derived from an EMBL/GenBank/DDBJ whole genome shotgun (WGS) entry which is preliminary data.</text>
</comment>
<gene>
    <name evidence="2" type="ORF">CK203_060682</name>
</gene>
<dbReference type="InterPro" id="IPR036397">
    <property type="entry name" value="RNaseH_sf"/>
</dbReference>
<evidence type="ECO:0000313" key="2">
    <source>
        <dbReference type="EMBL" id="RVW69104.1"/>
    </source>
</evidence>
<accession>A0A438GA81</accession>